<name>A0ABR9HC10_9ACTN</name>
<evidence type="ECO:0000313" key="2">
    <source>
        <dbReference type="Proteomes" id="UP000598217"/>
    </source>
</evidence>
<organism evidence="1 2">
    <name type="scientific">Nocardiopsis terrae</name>
    <dbReference type="NCBI Taxonomy" id="372655"/>
    <lineage>
        <taxon>Bacteria</taxon>
        <taxon>Bacillati</taxon>
        <taxon>Actinomycetota</taxon>
        <taxon>Actinomycetes</taxon>
        <taxon>Streptosporangiales</taxon>
        <taxon>Nocardiopsidaceae</taxon>
        <taxon>Nocardiopsis</taxon>
    </lineage>
</organism>
<dbReference type="Gene3D" id="3.40.50.2000">
    <property type="entry name" value="Glycogen Phosphorylase B"/>
    <property type="match status" value="1"/>
</dbReference>
<accession>A0ABR9HC10</accession>
<evidence type="ECO:0000313" key="1">
    <source>
        <dbReference type="EMBL" id="MBE1456431.1"/>
    </source>
</evidence>
<dbReference type="SUPFAM" id="SSF53756">
    <property type="entry name" value="UDP-Glycosyltransferase/glycogen phosphorylase"/>
    <property type="match status" value="1"/>
</dbReference>
<sequence>MRLRSISRKQIVLAAVGLAAVAVAVSPPGPALALAFAGLALLVLGTGRLVEGRCRHLSEELGEVRTRLDGMARERRDELSNARRRDERLRETIQEAADSCADRTVEGWVLRERSLREQGPAPTRAEKRLTSAQDLLWAGYSTLGTEQLRSLGSDDGASPGVRAEAHKTLSNWHRATGGSEQARNHAHLADLAAPRDARGSSGVPLLLTARVRPPAPAQHFDVVVMSDFRLPGGTTGSNLEEITAQRRAGLRTGLVHHPALHGDQSLGVNPRVLAAVDNDLVRFVAPDERVTCDLLVVRFPLIGQRPLDVLPSVEAARRIVVLNQTPLRRYGVEEARNEAWDVARCAEGFRSLLGEHSWYPVSPRVREAMVSHHAAEMAGIPLADEDWTNIIDLDAWRRESRRAPDGRVLLGRHSRDHRDKWPGEPAALTAAYPGLPGWETHVLGGAKAPERVLGVLPDHWRVRGFDSGVRDFLHGLDAYVYFTREGHLEPFGRAPLEAIAAGLPTLLPHSFEPVFGAAALYTDPAGVRAEVEALMADGERYEHQVERGHEVLRERFGHRTHLRRLARLGVRVPAEFLETADPIPVP</sequence>
<proteinExistence type="predicted"/>
<reference evidence="1 2" key="1">
    <citation type="submission" date="2020-10" db="EMBL/GenBank/DDBJ databases">
        <title>Sequencing the genomes of 1000 actinobacteria strains.</title>
        <authorList>
            <person name="Klenk H.-P."/>
        </authorList>
    </citation>
    <scope>NUCLEOTIDE SEQUENCE [LARGE SCALE GENOMIC DNA]</scope>
    <source>
        <strain evidence="1 2">DSM 45157</strain>
    </source>
</reference>
<gene>
    <name evidence="1" type="ORF">H4W79_000645</name>
</gene>
<keyword evidence="2" id="KW-1185">Reference proteome</keyword>
<dbReference type="Proteomes" id="UP000598217">
    <property type="component" value="Unassembled WGS sequence"/>
</dbReference>
<evidence type="ECO:0008006" key="3">
    <source>
        <dbReference type="Google" id="ProtNLM"/>
    </source>
</evidence>
<comment type="caution">
    <text evidence="1">The sequence shown here is derived from an EMBL/GenBank/DDBJ whole genome shotgun (WGS) entry which is preliminary data.</text>
</comment>
<protein>
    <recommendedName>
        <fullName evidence="3">Glycosyl transferases group 1</fullName>
    </recommendedName>
</protein>
<dbReference type="EMBL" id="JADBDY010000001">
    <property type="protein sequence ID" value="MBE1456431.1"/>
    <property type="molecule type" value="Genomic_DNA"/>
</dbReference>
<dbReference type="RefSeq" id="WP_191268535.1">
    <property type="nucleotide sequence ID" value="NZ_BMXJ01000002.1"/>
</dbReference>